<dbReference type="GO" id="GO:0051301">
    <property type="term" value="P:cell division"/>
    <property type="evidence" value="ECO:0007669"/>
    <property type="project" value="InterPro"/>
</dbReference>
<keyword evidence="3" id="KW-0133">Cell shape</keyword>
<dbReference type="GO" id="GO:0032153">
    <property type="term" value="C:cell division site"/>
    <property type="evidence" value="ECO:0007669"/>
    <property type="project" value="TreeGrafter"/>
</dbReference>
<organism evidence="7 8">
    <name type="scientific">Defluviitalea raffinosedens</name>
    <dbReference type="NCBI Taxonomy" id="1450156"/>
    <lineage>
        <taxon>Bacteria</taxon>
        <taxon>Bacillati</taxon>
        <taxon>Bacillota</taxon>
        <taxon>Clostridia</taxon>
        <taxon>Lachnospirales</taxon>
        <taxon>Defluviitaleaceae</taxon>
        <taxon>Defluviitalea</taxon>
    </lineage>
</organism>
<feature type="transmembrane region" description="Helical" evidence="6">
    <location>
        <begin position="192"/>
        <end position="212"/>
    </location>
</feature>
<evidence type="ECO:0000256" key="1">
    <source>
        <dbReference type="ARBA" id="ARBA00004141"/>
    </source>
</evidence>
<dbReference type="PANTHER" id="PTHR30474:SF3">
    <property type="entry name" value="PEPTIDOGLYCAN GLYCOSYLTRANSFERASE RODA"/>
    <property type="match status" value="1"/>
</dbReference>
<dbReference type="GO" id="GO:0005886">
    <property type="term" value="C:plasma membrane"/>
    <property type="evidence" value="ECO:0007669"/>
    <property type="project" value="TreeGrafter"/>
</dbReference>
<dbReference type="RefSeq" id="WP_158738810.1">
    <property type="nucleotide sequence ID" value="NZ_WSLF01000001.1"/>
</dbReference>
<feature type="transmembrane region" description="Helical" evidence="6">
    <location>
        <begin position="343"/>
        <end position="368"/>
    </location>
</feature>
<sequence length="450" mass="51016">MLKESIVEICILISKYIFLFIIFMFIWSGYKAVLFERTKDIEAYTSKIFMQRGLIILLHILGFIILMINSKDMAELWQIAKIGSVGLIFIIVSMISTFIIYKKSDAILWNCMLFLMDVGLIMLQRLEPATAQGQIIRYLIGMIVMLFIPFIFKVIPRFEKFEILYLVCGWILLVSPFLLGKKQFGARNWINIGGFSFQPSEIVKFLFIFYLSCSLRKYRTVKDVILPTVMSGGYILVLVLQRDLGGALIYFLTFLILIYLSTSSYLFFFGGLGGASIASVIAYKLFSHVRVRVEAWLNPWKEIDTKGYQITQSLFGIGTWGWMGSGLTRGYSKYIPVVTTDLIFSAICEEFGNLFSIGIILIFLLIILRGIMIALRCNRVFYSLLAAGATNLIAIQTFLIIGGVIKFIPLTGVTLPFISYGGSSVVASILIIGILQWIQSFYEMKEEVEG</sequence>
<dbReference type="Pfam" id="PF01098">
    <property type="entry name" value="FTSW_RODA_SPOVE"/>
    <property type="match status" value="1"/>
</dbReference>
<gene>
    <name evidence="7" type="ORF">GND95_00210</name>
</gene>
<keyword evidence="2 6" id="KW-0812">Transmembrane</keyword>
<evidence type="ECO:0000256" key="3">
    <source>
        <dbReference type="ARBA" id="ARBA00022960"/>
    </source>
</evidence>
<dbReference type="Proteomes" id="UP000483018">
    <property type="component" value="Unassembled WGS sequence"/>
</dbReference>
<feature type="transmembrane region" description="Helical" evidence="6">
    <location>
        <begin position="380"/>
        <end position="405"/>
    </location>
</feature>
<dbReference type="AlphaFoldDB" id="A0A7C8HJ70"/>
<feature type="transmembrane region" description="Helical" evidence="6">
    <location>
        <begin position="80"/>
        <end position="101"/>
    </location>
</feature>
<feature type="transmembrane region" description="Helical" evidence="6">
    <location>
        <begin position="224"/>
        <end position="240"/>
    </location>
</feature>
<feature type="transmembrane region" description="Helical" evidence="6">
    <location>
        <begin position="417"/>
        <end position="438"/>
    </location>
</feature>
<dbReference type="InterPro" id="IPR001182">
    <property type="entry name" value="FtsW/RodA"/>
</dbReference>
<evidence type="ECO:0000256" key="4">
    <source>
        <dbReference type="ARBA" id="ARBA00022989"/>
    </source>
</evidence>
<keyword evidence="8" id="KW-1185">Reference proteome</keyword>
<feature type="transmembrane region" description="Helical" evidence="6">
    <location>
        <begin position="247"/>
        <end position="262"/>
    </location>
</feature>
<comment type="caution">
    <text evidence="7">The sequence shown here is derived from an EMBL/GenBank/DDBJ whole genome shotgun (WGS) entry which is preliminary data.</text>
</comment>
<proteinExistence type="predicted"/>
<evidence type="ECO:0000256" key="2">
    <source>
        <dbReference type="ARBA" id="ARBA00022692"/>
    </source>
</evidence>
<accession>A0A7C8HJ70</accession>
<protein>
    <submittedName>
        <fullName evidence="7">FtsW/RodA/SpoVE family cell cycle protein</fullName>
    </submittedName>
</protein>
<feature type="transmembrane region" description="Helical" evidence="6">
    <location>
        <begin position="48"/>
        <end position="68"/>
    </location>
</feature>
<evidence type="ECO:0000256" key="5">
    <source>
        <dbReference type="ARBA" id="ARBA00023136"/>
    </source>
</evidence>
<name>A0A7C8HJ70_9FIRM</name>
<evidence type="ECO:0000313" key="8">
    <source>
        <dbReference type="Proteomes" id="UP000483018"/>
    </source>
</evidence>
<dbReference type="OrthoDB" id="9812661at2"/>
<dbReference type="GO" id="GO:0015648">
    <property type="term" value="F:lipid-linked peptidoglycan transporter activity"/>
    <property type="evidence" value="ECO:0007669"/>
    <property type="project" value="TreeGrafter"/>
</dbReference>
<comment type="subcellular location">
    <subcellularLocation>
        <location evidence="1">Membrane</location>
        <topology evidence="1">Multi-pass membrane protein</topology>
    </subcellularLocation>
</comment>
<keyword evidence="5 6" id="KW-0472">Membrane</keyword>
<evidence type="ECO:0000313" key="7">
    <source>
        <dbReference type="EMBL" id="KAE9636891.1"/>
    </source>
</evidence>
<dbReference type="GO" id="GO:0008360">
    <property type="term" value="P:regulation of cell shape"/>
    <property type="evidence" value="ECO:0007669"/>
    <property type="project" value="UniProtKB-KW"/>
</dbReference>
<feature type="transmembrane region" description="Helical" evidence="6">
    <location>
        <begin position="107"/>
        <end position="123"/>
    </location>
</feature>
<feature type="transmembrane region" description="Helical" evidence="6">
    <location>
        <begin position="161"/>
        <end position="180"/>
    </location>
</feature>
<keyword evidence="4 6" id="KW-1133">Transmembrane helix</keyword>
<reference evidence="7 8" key="1">
    <citation type="submission" date="2019-12" db="EMBL/GenBank/DDBJ databases">
        <title>Defluviitalea raffinosedens, isolated from a biogas fermenter, genome sequencing and characterization.</title>
        <authorList>
            <person name="Rettenmaier R."/>
            <person name="Schneider M."/>
            <person name="Neuhaus K."/>
            <person name="Liebl W."/>
            <person name="Zverlov V."/>
        </authorList>
    </citation>
    <scope>NUCLEOTIDE SEQUENCE [LARGE SCALE GENOMIC DNA]</scope>
    <source>
        <strain evidence="7 8">249c-K6</strain>
    </source>
</reference>
<dbReference type="EMBL" id="WSLF01000001">
    <property type="protein sequence ID" value="KAE9636891.1"/>
    <property type="molecule type" value="Genomic_DNA"/>
</dbReference>
<evidence type="ECO:0000256" key="6">
    <source>
        <dbReference type="SAM" id="Phobius"/>
    </source>
</evidence>
<feature type="transmembrane region" description="Helical" evidence="6">
    <location>
        <begin position="7"/>
        <end position="28"/>
    </location>
</feature>
<feature type="transmembrane region" description="Helical" evidence="6">
    <location>
        <begin position="135"/>
        <end position="155"/>
    </location>
</feature>
<dbReference type="PANTHER" id="PTHR30474">
    <property type="entry name" value="CELL CYCLE PROTEIN"/>
    <property type="match status" value="1"/>
</dbReference>